<dbReference type="SUPFAM" id="SSF103481">
    <property type="entry name" value="Multidrug resistance efflux transporter EmrE"/>
    <property type="match status" value="2"/>
</dbReference>
<dbReference type="EMBL" id="CP078073">
    <property type="protein sequence ID" value="QXL89876.1"/>
    <property type="molecule type" value="Genomic_DNA"/>
</dbReference>
<feature type="transmembrane region" description="Helical" evidence="6">
    <location>
        <begin position="215"/>
        <end position="236"/>
    </location>
</feature>
<evidence type="ECO:0000256" key="3">
    <source>
        <dbReference type="ARBA" id="ARBA00022692"/>
    </source>
</evidence>
<keyword evidence="4 6" id="KW-1133">Transmembrane helix</keyword>
<dbReference type="InterPro" id="IPR037185">
    <property type="entry name" value="EmrE-like"/>
</dbReference>
<sequence>MTRALPLILLIGMGALWGVTQPLTKIAVTAGHRDIGIIFWQFAIGAALLGGFSVIRRKPLPLHRGALIFYLFIALIGTILPNSASFTAAVHLPSGILSIVLATVPMFAFPIALALKMDRYSALRLLGLLMGLSAIILIALPGTSLPDPAMAIWLPVAVIAPLLYAVEGNIVARWGTWGLDAVQVLFGASVMGAILSAPLAVATGEWISPFVPWDAGIWAIVGIALAHTTAYTTYVWMVGRTGAVFASQVGYLVTGFGILWAKLILGESYSPWVWGALALMLLGVFLVQPRRAAP</sequence>
<feature type="transmembrane region" description="Helical" evidence="6">
    <location>
        <begin position="269"/>
        <end position="287"/>
    </location>
</feature>
<organism evidence="8">
    <name type="scientific">Gymnodinialimonas phycosphaerae</name>
    <dbReference type="NCBI Taxonomy" id="2841589"/>
    <lineage>
        <taxon>Bacteria</taxon>
        <taxon>Pseudomonadati</taxon>
        <taxon>Pseudomonadota</taxon>
        <taxon>Alphaproteobacteria</taxon>
        <taxon>Rhodobacterales</taxon>
        <taxon>Paracoccaceae</taxon>
        <taxon>Gymnodinialimonas</taxon>
    </lineage>
</organism>
<evidence type="ECO:0000313" key="8">
    <source>
        <dbReference type="EMBL" id="QXL89876.1"/>
    </source>
</evidence>
<dbReference type="InterPro" id="IPR050638">
    <property type="entry name" value="AA-Vitamin_Transporters"/>
</dbReference>
<evidence type="ECO:0000259" key="7">
    <source>
        <dbReference type="Pfam" id="PF00892"/>
    </source>
</evidence>
<evidence type="ECO:0000256" key="2">
    <source>
        <dbReference type="ARBA" id="ARBA00007362"/>
    </source>
</evidence>
<dbReference type="PANTHER" id="PTHR32322:SF2">
    <property type="entry name" value="EAMA DOMAIN-CONTAINING PROTEIN"/>
    <property type="match status" value="1"/>
</dbReference>
<comment type="similarity">
    <text evidence="2">Belongs to the EamA transporter family.</text>
</comment>
<evidence type="ECO:0000256" key="4">
    <source>
        <dbReference type="ARBA" id="ARBA00022989"/>
    </source>
</evidence>
<evidence type="ECO:0000313" key="9">
    <source>
        <dbReference type="Proteomes" id="UP000693972"/>
    </source>
</evidence>
<feature type="transmembrane region" description="Helical" evidence="6">
    <location>
        <begin position="67"/>
        <end position="90"/>
    </location>
</feature>
<evidence type="ECO:0000256" key="1">
    <source>
        <dbReference type="ARBA" id="ARBA00004141"/>
    </source>
</evidence>
<feature type="domain" description="EamA" evidence="7">
    <location>
        <begin position="7"/>
        <end position="139"/>
    </location>
</feature>
<dbReference type="RefSeq" id="WP_257892891.1">
    <property type="nucleotide sequence ID" value="NZ_JAIMBW010000001.1"/>
</dbReference>
<evidence type="ECO:0000256" key="5">
    <source>
        <dbReference type="ARBA" id="ARBA00023136"/>
    </source>
</evidence>
<feature type="transmembrane region" description="Helical" evidence="6">
    <location>
        <begin position="96"/>
        <end position="115"/>
    </location>
</feature>
<protein>
    <submittedName>
        <fullName evidence="8">DMT family transporter</fullName>
    </submittedName>
</protein>
<dbReference type="GO" id="GO:0016020">
    <property type="term" value="C:membrane"/>
    <property type="evidence" value="ECO:0007669"/>
    <property type="project" value="UniProtKB-SubCell"/>
</dbReference>
<comment type="subcellular location">
    <subcellularLocation>
        <location evidence="1">Membrane</location>
        <topology evidence="1">Multi-pass membrane protein</topology>
    </subcellularLocation>
</comment>
<keyword evidence="3 6" id="KW-0812">Transmembrane</keyword>
<dbReference type="InterPro" id="IPR000620">
    <property type="entry name" value="EamA_dom"/>
</dbReference>
<dbReference type="PANTHER" id="PTHR32322">
    <property type="entry name" value="INNER MEMBRANE TRANSPORTER"/>
    <property type="match status" value="1"/>
</dbReference>
<feature type="transmembrane region" description="Helical" evidence="6">
    <location>
        <begin position="184"/>
        <end position="203"/>
    </location>
</feature>
<feature type="transmembrane region" description="Helical" evidence="6">
    <location>
        <begin position="152"/>
        <end position="172"/>
    </location>
</feature>
<accession>A0A975TZ16</accession>
<evidence type="ECO:0000256" key="6">
    <source>
        <dbReference type="SAM" id="Phobius"/>
    </source>
</evidence>
<feature type="transmembrane region" description="Helical" evidence="6">
    <location>
        <begin position="38"/>
        <end position="55"/>
    </location>
</feature>
<dbReference type="EMBL" id="JAIMBW010000001">
    <property type="protein sequence ID" value="MBY4893179.1"/>
    <property type="molecule type" value="Genomic_DNA"/>
</dbReference>
<proteinExistence type="inferred from homology"/>
<dbReference type="AlphaFoldDB" id="A0A975TZ16"/>
<dbReference type="Proteomes" id="UP000693972">
    <property type="component" value="Unassembled WGS sequence"/>
</dbReference>
<feature type="domain" description="EamA" evidence="7">
    <location>
        <begin position="153"/>
        <end position="287"/>
    </location>
</feature>
<feature type="transmembrane region" description="Helical" evidence="6">
    <location>
        <begin position="122"/>
        <end position="140"/>
    </location>
</feature>
<keyword evidence="5 6" id="KW-0472">Membrane</keyword>
<keyword evidence="9" id="KW-1185">Reference proteome</keyword>
<gene>
    <name evidence="8" type="ORF">KUL25_10420</name>
</gene>
<dbReference type="Pfam" id="PF00892">
    <property type="entry name" value="EamA"/>
    <property type="match status" value="2"/>
</dbReference>
<reference evidence="8 9" key="1">
    <citation type="submission" date="2021-07" db="EMBL/GenBank/DDBJ databases">
        <title>Karlodiniumbacter phycospheric gen. nov., sp. nov., a phycosphere bacterium isolated from karlodinium veneficum.</title>
        <authorList>
            <person name="Peng Y."/>
            <person name="Jiang L."/>
            <person name="Lee J."/>
        </authorList>
    </citation>
    <scope>NUCLEOTIDE SEQUENCE</scope>
    <source>
        <strain evidence="8 9">N5</strain>
    </source>
</reference>
<name>A0A975TZ16_9RHOB</name>
<feature type="transmembrane region" description="Helical" evidence="6">
    <location>
        <begin position="243"/>
        <end position="263"/>
    </location>
</feature>